<evidence type="ECO:0000313" key="3">
    <source>
        <dbReference type="Proteomes" id="UP000059074"/>
    </source>
</evidence>
<accession>A0A109BDN8</accession>
<keyword evidence="3" id="KW-1185">Reference proteome</keyword>
<gene>
    <name evidence="2" type="ORF">APY04_2296</name>
</gene>
<dbReference type="STRING" id="121290.APY04_2296"/>
<keyword evidence="1" id="KW-1133">Transmembrane helix</keyword>
<dbReference type="AlphaFoldDB" id="A0A109BDN8"/>
<protein>
    <submittedName>
        <fullName evidence="2">Uncharacterized protein</fullName>
    </submittedName>
</protein>
<sequence>MDLQNARSSYGTKWVWARTGALILFLVTAVLLIASLSNSRSYASDGVLLKAGNSYSVFKSLIKTS</sequence>
<dbReference type="EMBL" id="LMTR01000071">
    <property type="protein sequence ID" value="KWT66889.1"/>
    <property type="molecule type" value="Genomic_DNA"/>
</dbReference>
<keyword evidence="1" id="KW-0812">Transmembrane</keyword>
<evidence type="ECO:0000256" key="1">
    <source>
        <dbReference type="SAM" id="Phobius"/>
    </source>
</evidence>
<comment type="caution">
    <text evidence="2">The sequence shown here is derived from an EMBL/GenBank/DDBJ whole genome shotgun (WGS) entry which is preliminary data.</text>
</comment>
<keyword evidence="1" id="KW-0472">Membrane</keyword>
<proteinExistence type="predicted"/>
<dbReference type="RefSeq" id="WP_068462549.1">
    <property type="nucleotide sequence ID" value="NZ_LMTR01000071.1"/>
</dbReference>
<organism evidence="2 3">
    <name type="scientific">Hyphomicrobium sulfonivorans</name>
    <dbReference type="NCBI Taxonomy" id="121290"/>
    <lineage>
        <taxon>Bacteria</taxon>
        <taxon>Pseudomonadati</taxon>
        <taxon>Pseudomonadota</taxon>
        <taxon>Alphaproteobacteria</taxon>
        <taxon>Hyphomicrobiales</taxon>
        <taxon>Hyphomicrobiaceae</taxon>
        <taxon>Hyphomicrobium</taxon>
    </lineage>
</organism>
<dbReference type="Proteomes" id="UP000059074">
    <property type="component" value="Unassembled WGS sequence"/>
</dbReference>
<evidence type="ECO:0000313" key="2">
    <source>
        <dbReference type="EMBL" id="KWT66889.1"/>
    </source>
</evidence>
<reference evidence="2 3" key="1">
    <citation type="submission" date="2015-10" db="EMBL/GenBank/DDBJ databases">
        <title>Transcriptomic analysis of a linuron degrading triple-species bacterial consortium.</title>
        <authorList>
            <person name="Albers P."/>
        </authorList>
    </citation>
    <scope>NUCLEOTIDE SEQUENCE [LARGE SCALE GENOMIC DNA]</scope>
    <source>
        <strain evidence="2 3">WDL6</strain>
    </source>
</reference>
<dbReference type="PATRIC" id="fig|121290.4.peg.2494"/>
<name>A0A109BDN8_HYPSL</name>
<feature type="transmembrane region" description="Helical" evidence="1">
    <location>
        <begin position="15"/>
        <end position="34"/>
    </location>
</feature>